<dbReference type="NCBIfam" id="TIGR04256">
    <property type="entry name" value="GxxExxY"/>
    <property type="match status" value="1"/>
</dbReference>
<name>A0A1M6JJQ0_9BACT</name>
<dbReference type="AlphaFoldDB" id="A0A1M6JJQ0"/>
<dbReference type="InterPro" id="IPR026350">
    <property type="entry name" value="GxxExxY"/>
</dbReference>
<evidence type="ECO:0000313" key="1">
    <source>
        <dbReference type="EMBL" id="SHJ46910.1"/>
    </source>
</evidence>
<proteinExistence type="predicted"/>
<sequence>MINNEYKYSDLTAKIIGCAMKVHAALGNGFQEVIYQRAMEIEMSYEGISFSREHEMPIYYKNQQIGTRRVDFLVEGIVSLELKAIIKMEDVHLAQAINYLEAYDLEIGLLINFGAKSLEFKRVQNKKFKQQNQGNPEIMKNQGSDK</sequence>
<reference evidence="1 2" key="1">
    <citation type="submission" date="2016-11" db="EMBL/GenBank/DDBJ databases">
        <authorList>
            <person name="Jaros S."/>
            <person name="Januszkiewicz K."/>
            <person name="Wedrychowicz H."/>
        </authorList>
    </citation>
    <scope>NUCLEOTIDE SEQUENCE [LARGE SCALE GENOMIC DNA]</scope>
    <source>
        <strain evidence="1 2">DSM 27063</strain>
    </source>
</reference>
<dbReference type="STRING" id="1168035.SAMN05444280_12052"/>
<dbReference type="Pfam" id="PF13366">
    <property type="entry name" value="PDDEXK_3"/>
    <property type="match status" value="1"/>
</dbReference>
<keyword evidence="2" id="KW-1185">Reference proteome</keyword>
<gene>
    <name evidence="1" type="ORF">SAMN05444280_12052</name>
</gene>
<dbReference type="Proteomes" id="UP000184050">
    <property type="component" value="Unassembled WGS sequence"/>
</dbReference>
<organism evidence="1 2">
    <name type="scientific">Tangfeifania diversioriginum</name>
    <dbReference type="NCBI Taxonomy" id="1168035"/>
    <lineage>
        <taxon>Bacteria</taxon>
        <taxon>Pseudomonadati</taxon>
        <taxon>Bacteroidota</taxon>
        <taxon>Bacteroidia</taxon>
        <taxon>Marinilabiliales</taxon>
        <taxon>Prolixibacteraceae</taxon>
        <taxon>Tangfeifania</taxon>
    </lineage>
</organism>
<protein>
    <submittedName>
        <fullName evidence="1">GxxExxY protein</fullName>
    </submittedName>
</protein>
<dbReference type="RefSeq" id="WP_073170190.1">
    <property type="nucleotide sequence ID" value="NZ_FQZE01000020.1"/>
</dbReference>
<evidence type="ECO:0000313" key="2">
    <source>
        <dbReference type="Proteomes" id="UP000184050"/>
    </source>
</evidence>
<dbReference type="OrthoDB" id="1119698at2"/>
<dbReference type="EMBL" id="FQZE01000020">
    <property type="protein sequence ID" value="SHJ46910.1"/>
    <property type="molecule type" value="Genomic_DNA"/>
</dbReference>
<accession>A0A1M6JJQ0</accession>